<feature type="domain" description="C2H2-type" evidence="12">
    <location>
        <begin position="687"/>
        <end position="716"/>
    </location>
</feature>
<dbReference type="InterPro" id="IPR036236">
    <property type="entry name" value="Znf_C2H2_sf"/>
</dbReference>
<dbReference type="PANTHER" id="PTHR19818">
    <property type="entry name" value="ZINC FINGER PROTEIN ZIC AND GLI"/>
    <property type="match status" value="1"/>
</dbReference>
<keyword evidence="4" id="KW-0677">Repeat</keyword>
<evidence type="ECO:0000256" key="2">
    <source>
        <dbReference type="ARBA" id="ARBA00006991"/>
    </source>
</evidence>
<dbReference type="Gene3D" id="3.30.160.60">
    <property type="entry name" value="Classic Zinc Finger"/>
    <property type="match status" value="5"/>
</dbReference>
<dbReference type="InterPro" id="IPR013087">
    <property type="entry name" value="Znf_C2H2_type"/>
</dbReference>
<dbReference type="AlphaFoldDB" id="A0A9N9LVE6"/>
<dbReference type="InterPro" id="IPR050329">
    <property type="entry name" value="GLI_C2H2-zinc-finger"/>
</dbReference>
<evidence type="ECO:0000256" key="8">
    <source>
        <dbReference type="ARBA" id="ARBA00023163"/>
    </source>
</evidence>
<evidence type="ECO:0000256" key="4">
    <source>
        <dbReference type="ARBA" id="ARBA00022737"/>
    </source>
</evidence>
<feature type="domain" description="C2H2-type" evidence="12">
    <location>
        <begin position="631"/>
        <end position="658"/>
    </location>
</feature>
<feature type="domain" description="C2H2-type" evidence="12">
    <location>
        <begin position="600"/>
        <end position="630"/>
    </location>
</feature>
<evidence type="ECO:0000256" key="5">
    <source>
        <dbReference type="ARBA" id="ARBA00022771"/>
    </source>
</evidence>
<dbReference type="PROSITE" id="PS00028">
    <property type="entry name" value="ZINC_FINGER_C2H2_1"/>
    <property type="match status" value="6"/>
</dbReference>
<evidence type="ECO:0000313" key="13">
    <source>
        <dbReference type="EMBL" id="CAG8978231.1"/>
    </source>
</evidence>
<dbReference type="GO" id="GO:0000981">
    <property type="term" value="F:DNA-binding transcription factor activity, RNA polymerase II-specific"/>
    <property type="evidence" value="ECO:0007669"/>
    <property type="project" value="TreeGrafter"/>
</dbReference>
<dbReference type="PANTHER" id="PTHR19818:SF139">
    <property type="entry name" value="PAIR-RULE PROTEIN ODD-PAIRED"/>
    <property type="match status" value="1"/>
</dbReference>
<sequence>MVLEAHAQSKSELIMESQAFVPPGSFDYPDASNLWTGDPQLLSNSHTVLPSEYQQFDTSNPYTDGQYKNPGTEYAAMTQIMQQQQQQQPFRARPQEMYNTTFAYNTMARTRPAESTEQPQAKRARFDDAPVERCYSQTGSQSTCCSSCSDGIVCTKPECDQEEDKSCPECACDIPVCPCPDETAQNPRVQMDCTVIPVETRLQDWNNSVQSAWVPQPPRTSFQPKDGMSESTRIYNNYQPFGGFTYDSSHVSTAMTPSMVNNTSTTFSPNDTIQAPHIQHFGTNANTYNSSLTNLSGTGDHFQSSWNNSSMNTANDGLFDFSCGWDGCDAVLESNQQLLAHCLQTHVPPQMGFTCPIQPNTCPSNIGPDPLAHLKLDHGFDFDFLEQGITCPAPDCTLEHMLADPIMFQNHLEEAHAKPVGGSLRCEFQHCDISFTDVNQFSHHLTHQHLENSKDVDSQMSQTNRLPPTQALKNVALSSMSSSQERSSRELSNEETNQKPNQDVNQNVDENSASQKPPTEDDGHTCRWMASNQGSCGCTFESASKLQDHIVQDHLASLDKKTGYKCCWEGCRREAKRGNENSGFSQRGKLERHMATHTNYKCCTCTVCGKTFSAEQALLQHMNLHSNHKPWECKHCGKRFPQQSACTIHERTHTKEKPLKCEICGKAFSESSNLSKHRKTHGEKGAHTCNLPGCSKSFHRLDQLKRHKAMHTRAKSVVSEGETKTESEGD</sequence>
<keyword evidence="7" id="KW-0805">Transcription regulation</keyword>
<feature type="region of interest" description="Disordered" evidence="11">
    <location>
        <begin position="706"/>
        <end position="730"/>
    </location>
</feature>
<dbReference type="FunFam" id="3.30.160.60:FF:000557">
    <property type="entry name" value="zinc finger and SCAN domain-containing protein 29"/>
    <property type="match status" value="1"/>
</dbReference>
<gene>
    <name evidence="13" type="ORF">HYALB_00010722</name>
</gene>
<feature type="compositionally biased region" description="Polar residues" evidence="11">
    <location>
        <begin position="498"/>
        <end position="517"/>
    </location>
</feature>
<dbReference type="FunFam" id="3.30.160.60:FF:000193">
    <property type="entry name" value="Zinc finger protein 300"/>
    <property type="match status" value="1"/>
</dbReference>
<evidence type="ECO:0000256" key="11">
    <source>
        <dbReference type="SAM" id="MobiDB-lite"/>
    </source>
</evidence>
<feature type="compositionally biased region" description="Basic and acidic residues" evidence="11">
    <location>
        <begin position="721"/>
        <end position="730"/>
    </location>
</feature>
<evidence type="ECO:0000256" key="6">
    <source>
        <dbReference type="ARBA" id="ARBA00022833"/>
    </source>
</evidence>
<evidence type="ECO:0000256" key="1">
    <source>
        <dbReference type="ARBA" id="ARBA00004123"/>
    </source>
</evidence>
<keyword evidence="5 10" id="KW-0863">Zinc-finger</keyword>
<name>A0A9N9LVE6_9HELO</name>
<evidence type="ECO:0000256" key="3">
    <source>
        <dbReference type="ARBA" id="ARBA00022723"/>
    </source>
</evidence>
<dbReference type="GO" id="GO:0005634">
    <property type="term" value="C:nucleus"/>
    <property type="evidence" value="ECO:0007669"/>
    <property type="project" value="UniProtKB-SubCell"/>
</dbReference>
<keyword evidence="9" id="KW-0539">Nucleus</keyword>
<keyword evidence="8" id="KW-0804">Transcription</keyword>
<dbReference type="SUPFAM" id="SSF57667">
    <property type="entry name" value="beta-beta-alpha zinc fingers"/>
    <property type="match status" value="3"/>
</dbReference>
<comment type="similarity">
    <text evidence="2">Belongs to the krueppel C2H2-type zinc-finger protein family.</text>
</comment>
<evidence type="ECO:0000256" key="10">
    <source>
        <dbReference type="PROSITE-ProRule" id="PRU00042"/>
    </source>
</evidence>
<dbReference type="OrthoDB" id="3437960at2759"/>
<evidence type="ECO:0000259" key="12">
    <source>
        <dbReference type="PROSITE" id="PS50157"/>
    </source>
</evidence>
<keyword evidence="6" id="KW-0862">Zinc</keyword>
<keyword evidence="14" id="KW-1185">Reference proteome</keyword>
<dbReference type="SMART" id="SM00355">
    <property type="entry name" value="ZnF_C2H2"/>
    <property type="match status" value="9"/>
</dbReference>
<evidence type="ECO:0000313" key="14">
    <source>
        <dbReference type="Proteomes" id="UP000701801"/>
    </source>
</evidence>
<comment type="caution">
    <text evidence="13">The sequence shown here is derived from an EMBL/GenBank/DDBJ whole genome shotgun (WGS) entry which is preliminary data.</text>
</comment>
<accession>A0A9N9LVE6</accession>
<dbReference type="Pfam" id="PF00096">
    <property type="entry name" value="zf-C2H2"/>
    <property type="match status" value="3"/>
</dbReference>
<organism evidence="13 14">
    <name type="scientific">Hymenoscyphus albidus</name>
    <dbReference type="NCBI Taxonomy" id="595503"/>
    <lineage>
        <taxon>Eukaryota</taxon>
        <taxon>Fungi</taxon>
        <taxon>Dikarya</taxon>
        <taxon>Ascomycota</taxon>
        <taxon>Pezizomycotina</taxon>
        <taxon>Leotiomycetes</taxon>
        <taxon>Helotiales</taxon>
        <taxon>Helotiaceae</taxon>
        <taxon>Hymenoscyphus</taxon>
    </lineage>
</organism>
<dbReference type="GO" id="GO:0008270">
    <property type="term" value="F:zinc ion binding"/>
    <property type="evidence" value="ECO:0007669"/>
    <property type="project" value="UniProtKB-KW"/>
</dbReference>
<dbReference type="GO" id="GO:0000978">
    <property type="term" value="F:RNA polymerase II cis-regulatory region sequence-specific DNA binding"/>
    <property type="evidence" value="ECO:0007669"/>
    <property type="project" value="TreeGrafter"/>
</dbReference>
<dbReference type="Proteomes" id="UP000701801">
    <property type="component" value="Unassembled WGS sequence"/>
</dbReference>
<comment type="subcellular location">
    <subcellularLocation>
        <location evidence="1">Nucleus</location>
    </subcellularLocation>
</comment>
<keyword evidence="3" id="KW-0479">Metal-binding</keyword>
<reference evidence="13" key="1">
    <citation type="submission" date="2021-07" db="EMBL/GenBank/DDBJ databases">
        <authorList>
            <person name="Durling M."/>
        </authorList>
    </citation>
    <scope>NUCLEOTIDE SEQUENCE</scope>
</reference>
<dbReference type="GO" id="GO:0045944">
    <property type="term" value="P:positive regulation of transcription by RNA polymerase II"/>
    <property type="evidence" value="ECO:0007669"/>
    <property type="project" value="UniProtKB-ARBA"/>
</dbReference>
<proteinExistence type="inferred from homology"/>
<evidence type="ECO:0000256" key="7">
    <source>
        <dbReference type="ARBA" id="ARBA00023015"/>
    </source>
</evidence>
<feature type="region of interest" description="Disordered" evidence="11">
    <location>
        <begin position="476"/>
        <end position="526"/>
    </location>
</feature>
<dbReference type="PROSITE" id="PS50157">
    <property type="entry name" value="ZINC_FINGER_C2H2_2"/>
    <property type="match status" value="4"/>
</dbReference>
<dbReference type="EMBL" id="CAJVRM010000247">
    <property type="protein sequence ID" value="CAG8978231.1"/>
    <property type="molecule type" value="Genomic_DNA"/>
</dbReference>
<feature type="domain" description="C2H2-type" evidence="12">
    <location>
        <begin position="659"/>
        <end position="686"/>
    </location>
</feature>
<evidence type="ECO:0000256" key="9">
    <source>
        <dbReference type="ARBA" id="ARBA00023242"/>
    </source>
</evidence>
<protein>
    <recommendedName>
        <fullName evidence="12">C2H2-type domain-containing protein</fullName>
    </recommendedName>
</protein>